<dbReference type="Proteomes" id="UP000041254">
    <property type="component" value="Unassembled WGS sequence"/>
</dbReference>
<name>A0A0G4EUY8_VITBC</name>
<evidence type="ECO:0000313" key="2">
    <source>
        <dbReference type="Proteomes" id="UP000041254"/>
    </source>
</evidence>
<accession>A0A0G4EUY8</accession>
<dbReference type="EMBL" id="CDMY01000326">
    <property type="protein sequence ID" value="CEM02416.1"/>
    <property type="molecule type" value="Genomic_DNA"/>
</dbReference>
<protein>
    <recommendedName>
        <fullName evidence="3">TLDc domain-containing protein</fullName>
    </recommendedName>
</protein>
<gene>
    <name evidence="1" type="ORF">Vbra_13565</name>
</gene>
<proteinExistence type="predicted"/>
<organism evidence="1 2">
    <name type="scientific">Vitrella brassicaformis (strain CCMP3155)</name>
    <dbReference type="NCBI Taxonomy" id="1169540"/>
    <lineage>
        <taxon>Eukaryota</taxon>
        <taxon>Sar</taxon>
        <taxon>Alveolata</taxon>
        <taxon>Colpodellida</taxon>
        <taxon>Vitrellaceae</taxon>
        <taxon>Vitrella</taxon>
    </lineage>
</organism>
<dbReference type="AlphaFoldDB" id="A0A0G4EUY8"/>
<dbReference type="PhylomeDB" id="A0A0G4EUY8"/>
<dbReference type="InParanoid" id="A0A0G4EUY8"/>
<reference evidence="1 2" key="1">
    <citation type="submission" date="2014-11" db="EMBL/GenBank/DDBJ databases">
        <authorList>
            <person name="Zhu J."/>
            <person name="Qi W."/>
            <person name="Song R."/>
        </authorList>
    </citation>
    <scope>NUCLEOTIDE SEQUENCE [LARGE SCALE GENOMIC DNA]</scope>
</reference>
<evidence type="ECO:0008006" key="3">
    <source>
        <dbReference type="Google" id="ProtNLM"/>
    </source>
</evidence>
<keyword evidence="2" id="KW-1185">Reference proteome</keyword>
<evidence type="ECO:0000313" key="1">
    <source>
        <dbReference type="EMBL" id="CEM02416.1"/>
    </source>
</evidence>
<dbReference type="VEuPathDB" id="CryptoDB:Vbra_13565"/>
<sequence length="560" mass="61073">MEDNSKKRKLADGPPAAAAAVGAVSPPLSDLTTGSLAAQLLVGSAASALESLHQQTSAVVDSRKQEMRDLVGEVEDLVALCGGVWSLNEDETSGELKVNAGGVVFPVSRRALLMPFMKRRYISVLLMHHAGGLPRDADGHLYLETSSAFFSLLLDRMTLYERGSTDTVELPPSKASDPLYAENFSLFMRETNFYAPPQPPPAAAAVAPMEVDGQGGEGGGDAAEKAIQDSVRAYERSLRAYLRAYKGLVRQKEEIETFIRHMKPFFASGDSNADAVLSVTVMGRKVCIMRKTIGRLGHNHPLMTRFSTTPPCFANRQVRQVPADHFMMIVEFARRISTMPHSQVISPPLVEEGDKRHFVEDIEMYSLKYQPYCHLPAADGHEFIVKSAEEWGKVIDMTGKASPAITLIYKSSRDTFGYQSFLNKVTGKSGLIRPTQTSGRYKVPVFLFALSGAFDAPTKIKLPKESQRVEVAGTQGVVKADNMDWTANVCIGCGRLWLGFAGPGPAADISSCQQWNNKGELPDGYKGPTVNEEGHGTLAQSSNFTCTELEVWHIGQATHN</sequence>